<evidence type="ECO:0000313" key="1">
    <source>
        <dbReference type="EMBL" id="EEG27287.1"/>
    </source>
</evidence>
<accession>C0E2H8</accession>
<gene>
    <name evidence="1" type="ORF">CORMATOL_01183</name>
</gene>
<evidence type="ECO:0000313" key="2">
    <source>
        <dbReference type="Proteomes" id="UP000006247"/>
    </source>
</evidence>
<organism evidence="1 2">
    <name type="scientific">Corynebacterium matruchotii ATCC 33806</name>
    <dbReference type="NCBI Taxonomy" id="566549"/>
    <lineage>
        <taxon>Bacteria</taxon>
        <taxon>Bacillati</taxon>
        <taxon>Actinomycetota</taxon>
        <taxon>Actinomycetes</taxon>
        <taxon>Mycobacteriales</taxon>
        <taxon>Corynebacteriaceae</taxon>
        <taxon>Corynebacterium</taxon>
    </lineage>
</organism>
<dbReference type="EMBL" id="ACEB01000019">
    <property type="protein sequence ID" value="EEG27287.1"/>
    <property type="molecule type" value="Genomic_DNA"/>
</dbReference>
<proteinExistence type="predicted"/>
<reference evidence="1 2" key="1">
    <citation type="submission" date="2009-01" db="EMBL/GenBank/DDBJ databases">
        <authorList>
            <person name="Fulton L."/>
            <person name="Clifton S."/>
            <person name="Chinwalla A.T."/>
            <person name="Mitreva M."/>
            <person name="Sodergren E."/>
            <person name="Weinstock G."/>
            <person name="Clifton S."/>
            <person name="Dooling D.J."/>
            <person name="Fulton B."/>
            <person name="Minx P."/>
            <person name="Pepin K.H."/>
            <person name="Johnson M."/>
            <person name="Bhonagiri V."/>
            <person name="Nash W.E."/>
            <person name="Mardis E.R."/>
            <person name="Wilson R.K."/>
        </authorList>
    </citation>
    <scope>NUCLEOTIDE SEQUENCE [LARGE SCALE GENOMIC DNA]</scope>
    <source>
        <strain evidence="1 2">ATCC 33806</strain>
    </source>
</reference>
<protein>
    <submittedName>
        <fullName evidence="1">Uncharacterized protein</fullName>
    </submittedName>
</protein>
<dbReference type="HOGENOM" id="CLU_3116877_0_0_11"/>
<sequence length="50" mass="5404">MWLSAASHLRVVVPSSHHVVIVAGGGRYGMLVTHGCSVTEVMKVHPRRTP</sequence>
<dbReference type="AlphaFoldDB" id="C0E2H8"/>
<comment type="caution">
    <text evidence="1">The sequence shown here is derived from an EMBL/GenBank/DDBJ whole genome shotgun (WGS) entry which is preliminary data.</text>
</comment>
<dbReference type="Proteomes" id="UP000006247">
    <property type="component" value="Unassembled WGS sequence"/>
</dbReference>
<name>C0E2H8_9CORY</name>